<keyword evidence="3" id="KW-1185">Reference proteome</keyword>
<evidence type="ECO:0000313" key="3">
    <source>
        <dbReference type="Proteomes" id="UP000604046"/>
    </source>
</evidence>
<gene>
    <name evidence="2" type="ORF">SNAT2548_LOCUS21806</name>
</gene>
<accession>A0A812QS64</accession>
<protein>
    <submittedName>
        <fullName evidence="2">Uncharacterized protein</fullName>
    </submittedName>
</protein>
<evidence type="ECO:0000256" key="1">
    <source>
        <dbReference type="SAM" id="MobiDB-lite"/>
    </source>
</evidence>
<comment type="caution">
    <text evidence="2">The sequence shown here is derived from an EMBL/GenBank/DDBJ whole genome shotgun (WGS) entry which is preliminary data.</text>
</comment>
<sequence>MPKAGNAQFHRLGGPLLFEVAQLRSQLSMAEALSQDPSAASAISAALGASRRDRDAEELV</sequence>
<feature type="compositionally biased region" description="Low complexity" evidence="1">
    <location>
        <begin position="38"/>
        <end position="49"/>
    </location>
</feature>
<feature type="compositionally biased region" description="Basic and acidic residues" evidence="1">
    <location>
        <begin position="50"/>
        <end position="60"/>
    </location>
</feature>
<organism evidence="2 3">
    <name type="scientific">Symbiodinium natans</name>
    <dbReference type="NCBI Taxonomy" id="878477"/>
    <lineage>
        <taxon>Eukaryota</taxon>
        <taxon>Sar</taxon>
        <taxon>Alveolata</taxon>
        <taxon>Dinophyceae</taxon>
        <taxon>Suessiales</taxon>
        <taxon>Symbiodiniaceae</taxon>
        <taxon>Symbiodinium</taxon>
    </lineage>
</organism>
<dbReference type="AlphaFoldDB" id="A0A812QS64"/>
<dbReference type="EMBL" id="CAJNDS010002263">
    <property type="protein sequence ID" value="CAE7400528.1"/>
    <property type="molecule type" value="Genomic_DNA"/>
</dbReference>
<name>A0A812QS64_9DINO</name>
<evidence type="ECO:0000313" key="2">
    <source>
        <dbReference type="EMBL" id="CAE7400528.1"/>
    </source>
</evidence>
<feature type="region of interest" description="Disordered" evidence="1">
    <location>
        <begin position="35"/>
        <end position="60"/>
    </location>
</feature>
<dbReference type="Proteomes" id="UP000604046">
    <property type="component" value="Unassembled WGS sequence"/>
</dbReference>
<reference evidence="2" key="1">
    <citation type="submission" date="2021-02" db="EMBL/GenBank/DDBJ databases">
        <authorList>
            <person name="Dougan E. K."/>
            <person name="Rhodes N."/>
            <person name="Thang M."/>
            <person name="Chan C."/>
        </authorList>
    </citation>
    <scope>NUCLEOTIDE SEQUENCE</scope>
</reference>
<proteinExistence type="predicted"/>